<dbReference type="SUPFAM" id="SSF50199">
    <property type="entry name" value="Staphylococcal nuclease"/>
    <property type="match status" value="1"/>
</dbReference>
<protein>
    <recommendedName>
        <fullName evidence="2">PASTA domain-containing protein</fullName>
    </recommendedName>
</protein>
<gene>
    <name evidence="3" type="ORF">GCM10009726_34010</name>
</gene>
<dbReference type="Pfam" id="PF00565">
    <property type="entry name" value="SNase"/>
    <property type="match status" value="1"/>
</dbReference>
<organism evidence="3 4">
    <name type="scientific">Nocardioides furvisabuli</name>
    <dbReference type="NCBI Taxonomy" id="375542"/>
    <lineage>
        <taxon>Bacteria</taxon>
        <taxon>Bacillati</taxon>
        <taxon>Actinomycetota</taxon>
        <taxon>Actinomycetes</taxon>
        <taxon>Propionibacteriales</taxon>
        <taxon>Nocardioidaceae</taxon>
        <taxon>Nocardioides</taxon>
    </lineage>
</organism>
<dbReference type="Pfam" id="PF03793">
    <property type="entry name" value="PASTA"/>
    <property type="match status" value="1"/>
</dbReference>
<proteinExistence type="predicted"/>
<dbReference type="Gene3D" id="3.30.10.20">
    <property type="match status" value="1"/>
</dbReference>
<dbReference type="SMART" id="SM00318">
    <property type="entry name" value="SNc"/>
    <property type="match status" value="1"/>
</dbReference>
<reference evidence="3 4" key="1">
    <citation type="journal article" date="2019" name="Int. J. Syst. Evol. Microbiol.">
        <title>The Global Catalogue of Microorganisms (GCM) 10K type strain sequencing project: providing services to taxonomists for standard genome sequencing and annotation.</title>
        <authorList>
            <consortium name="The Broad Institute Genomics Platform"/>
            <consortium name="The Broad Institute Genome Sequencing Center for Infectious Disease"/>
            <person name="Wu L."/>
            <person name="Ma J."/>
        </authorList>
    </citation>
    <scope>NUCLEOTIDE SEQUENCE [LARGE SCALE GENOMIC DNA]</scope>
    <source>
        <strain evidence="3 4">JCM 13813</strain>
    </source>
</reference>
<comment type="caution">
    <text evidence="3">The sequence shown here is derived from an EMBL/GenBank/DDBJ whole genome shotgun (WGS) entry which is preliminary data.</text>
</comment>
<dbReference type="Gene3D" id="2.40.50.90">
    <property type="match status" value="1"/>
</dbReference>
<name>A0ABN2XPX2_9ACTN</name>
<evidence type="ECO:0000313" key="3">
    <source>
        <dbReference type="EMBL" id="GAA2115313.1"/>
    </source>
</evidence>
<dbReference type="InterPro" id="IPR035437">
    <property type="entry name" value="SNase_OB-fold_sf"/>
</dbReference>
<dbReference type="InterPro" id="IPR016071">
    <property type="entry name" value="Staphylococal_nuclease_OB-fold"/>
</dbReference>
<evidence type="ECO:0000313" key="4">
    <source>
        <dbReference type="Proteomes" id="UP001501161"/>
    </source>
</evidence>
<evidence type="ECO:0000256" key="1">
    <source>
        <dbReference type="SAM" id="MobiDB-lite"/>
    </source>
</evidence>
<sequence>MLTIGIYGVNGCDDPESPVMPDVTGMRLERALTVLARNEIETQNNYKNAYGAARVIATDPAPGQPTSWDRVGLTLSRITVTRVRNGSTLDLSTGDRVRLIGVSTPKDGDCGAAEAKKYLVSTVMNAPVLVENPTEVEDRDDHGRLLVYIGTPVINDVGYQLMRRGLATPPDSWFDRYASHPSRAVYAEASKEAKKFTCRPTPERYPPPSKPPSTPEPYPVPSTPAPTPRWVCYYAPTYDGDWHNDVLCSNGVNSERPYLRAWDSFVTEAEARQSGREYERQLNEG</sequence>
<keyword evidence="4" id="KW-1185">Reference proteome</keyword>
<feature type="compositionally biased region" description="Pro residues" evidence="1">
    <location>
        <begin position="203"/>
        <end position="223"/>
    </location>
</feature>
<dbReference type="Proteomes" id="UP001501161">
    <property type="component" value="Unassembled WGS sequence"/>
</dbReference>
<feature type="region of interest" description="Disordered" evidence="1">
    <location>
        <begin position="198"/>
        <end position="223"/>
    </location>
</feature>
<feature type="domain" description="PASTA" evidence="2">
    <location>
        <begin position="14"/>
        <end position="95"/>
    </location>
</feature>
<dbReference type="CDD" id="cd06577">
    <property type="entry name" value="PASTA_pknB"/>
    <property type="match status" value="1"/>
</dbReference>
<dbReference type="InterPro" id="IPR005543">
    <property type="entry name" value="PASTA_dom"/>
</dbReference>
<dbReference type="EMBL" id="BAAAMQ010000017">
    <property type="protein sequence ID" value="GAA2115313.1"/>
    <property type="molecule type" value="Genomic_DNA"/>
</dbReference>
<dbReference type="PROSITE" id="PS51178">
    <property type="entry name" value="PASTA"/>
    <property type="match status" value="1"/>
</dbReference>
<evidence type="ECO:0000259" key="2">
    <source>
        <dbReference type="PROSITE" id="PS51178"/>
    </source>
</evidence>
<accession>A0ABN2XPX2</accession>